<dbReference type="PROSITE" id="PS01050">
    <property type="entry name" value="YJEF_C_2"/>
    <property type="match status" value="1"/>
</dbReference>
<evidence type="ECO:0000259" key="20">
    <source>
        <dbReference type="PROSITE" id="PS51383"/>
    </source>
</evidence>
<comment type="catalytic activity">
    <reaction evidence="16 17 19">
        <text>(6S)-NADPHX + ADP = AMP + phosphate + NADPH + H(+)</text>
        <dbReference type="Rhea" id="RHEA:32235"/>
        <dbReference type="ChEBI" id="CHEBI:15378"/>
        <dbReference type="ChEBI" id="CHEBI:43474"/>
        <dbReference type="ChEBI" id="CHEBI:57783"/>
        <dbReference type="ChEBI" id="CHEBI:64076"/>
        <dbReference type="ChEBI" id="CHEBI:456215"/>
        <dbReference type="ChEBI" id="CHEBI:456216"/>
        <dbReference type="EC" id="4.2.1.136"/>
    </reaction>
</comment>
<evidence type="ECO:0000313" key="22">
    <source>
        <dbReference type="EMBL" id="BBL91996.1"/>
    </source>
</evidence>
<evidence type="ECO:0000256" key="5">
    <source>
        <dbReference type="ARBA" id="ARBA00022723"/>
    </source>
</evidence>
<dbReference type="InterPro" id="IPR004443">
    <property type="entry name" value="YjeF_N_dom"/>
</dbReference>
<keyword evidence="13" id="KW-0511">Multifunctional enzyme</keyword>
<dbReference type="HAMAP" id="MF_01965">
    <property type="entry name" value="NADHX_dehydratase"/>
    <property type="match status" value="1"/>
</dbReference>
<comment type="catalytic activity">
    <reaction evidence="2 18 19">
        <text>(6R)-NADPHX = (6S)-NADPHX</text>
        <dbReference type="Rhea" id="RHEA:32227"/>
        <dbReference type="ChEBI" id="CHEBI:64076"/>
        <dbReference type="ChEBI" id="CHEBI:64077"/>
        <dbReference type="EC" id="5.1.99.6"/>
    </reaction>
</comment>
<dbReference type="NCBIfam" id="TIGR00196">
    <property type="entry name" value="yjeF_cterm"/>
    <property type="match status" value="1"/>
</dbReference>
<evidence type="ECO:0000256" key="11">
    <source>
        <dbReference type="ARBA" id="ARBA00023235"/>
    </source>
</evidence>
<evidence type="ECO:0000256" key="19">
    <source>
        <dbReference type="PIRNR" id="PIRNR017184"/>
    </source>
</evidence>
<dbReference type="Gene3D" id="3.40.1190.20">
    <property type="match status" value="1"/>
</dbReference>
<dbReference type="SUPFAM" id="SSF64153">
    <property type="entry name" value="YjeF N-terminal domain-like"/>
    <property type="match status" value="1"/>
</dbReference>
<feature type="binding site" evidence="17">
    <location>
        <position position="269"/>
    </location>
    <ligand>
        <name>(6S)-NADPHX</name>
        <dbReference type="ChEBI" id="CHEBI:64076"/>
    </ligand>
</feature>
<comment type="catalytic activity">
    <reaction evidence="15 17 19">
        <text>(6S)-NADHX + ADP = AMP + phosphate + NADH + H(+)</text>
        <dbReference type="Rhea" id="RHEA:32223"/>
        <dbReference type="ChEBI" id="CHEBI:15378"/>
        <dbReference type="ChEBI" id="CHEBI:43474"/>
        <dbReference type="ChEBI" id="CHEBI:57945"/>
        <dbReference type="ChEBI" id="CHEBI:64074"/>
        <dbReference type="ChEBI" id="CHEBI:456215"/>
        <dbReference type="ChEBI" id="CHEBI:456216"/>
        <dbReference type="EC" id="4.2.1.136"/>
    </reaction>
</comment>
<dbReference type="InterPro" id="IPR036652">
    <property type="entry name" value="YjeF_N_dom_sf"/>
</dbReference>
<dbReference type="PANTHER" id="PTHR12592">
    <property type="entry name" value="ATP-DEPENDENT (S)-NAD(P)H-HYDRATE DEHYDRATASE FAMILY MEMBER"/>
    <property type="match status" value="1"/>
</dbReference>
<keyword evidence="8 17" id="KW-0521">NADP</keyword>
<dbReference type="GO" id="GO:0005524">
    <property type="term" value="F:ATP binding"/>
    <property type="evidence" value="ECO:0007669"/>
    <property type="project" value="UniProtKB-UniRule"/>
</dbReference>
<keyword evidence="6 17" id="KW-0547">Nucleotide-binding</keyword>
<feature type="binding site" evidence="17">
    <location>
        <position position="454"/>
    </location>
    <ligand>
        <name>AMP</name>
        <dbReference type="ChEBI" id="CHEBI:456215"/>
    </ligand>
</feature>
<comment type="similarity">
    <text evidence="18">Belongs to the NnrE/AIBP family.</text>
</comment>
<evidence type="ECO:0000256" key="12">
    <source>
        <dbReference type="ARBA" id="ARBA00023239"/>
    </source>
</evidence>
<dbReference type="SUPFAM" id="SSF53613">
    <property type="entry name" value="Ribokinase-like"/>
    <property type="match status" value="1"/>
</dbReference>
<evidence type="ECO:0000256" key="4">
    <source>
        <dbReference type="ARBA" id="ARBA00009524"/>
    </source>
</evidence>
<dbReference type="PROSITE" id="PS51383">
    <property type="entry name" value="YJEF_C_3"/>
    <property type="match status" value="1"/>
</dbReference>
<dbReference type="GO" id="GO:0052855">
    <property type="term" value="F:ADP-dependent NAD(P)H-hydrate dehydratase activity"/>
    <property type="evidence" value="ECO:0007669"/>
    <property type="project" value="UniProtKB-UniRule"/>
</dbReference>
<dbReference type="HAMAP" id="MF_01966">
    <property type="entry name" value="NADHX_epimerase"/>
    <property type="match status" value="1"/>
</dbReference>
<evidence type="ECO:0000256" key="17">
    <source>
        <dbReference type="HAMAP-Rule" id="MF_01965"/>
    </source>
</evidence>
<comment type="similarity">
    <text evidence="17">Belongs to the NnrD/CARKD family.</text>
</comment>
<feature type="binding site" evidence="17">
    <location>
        <position position="455"/>
    </location>
    <ligand>
        <name>(6S)-NADPHX</name>
        <dbReference type="ChEBI" id="CHEBI:64076"/>
    </ligand>
</feature>
<name>A0A510IHS0_9VIBR</name>
<keyword evidence="5 18" id="KW-0479">Metal-binding</keyword>
<dbReference type="PIRSF" id="PIRSF017184">
    <property type="entry name" value="Nnr"/>
    <property type="match status" value="1"/>
</dbReference>
<evidence type="ECO:0000256" key="10">
    <source>
        <dbReference type="ARBA" id="ARBA00023027"/>
    </source>
</evidence>
<gene>
    <name evidence="18" type="primary">nnrE</name>
    <name evidence="17" type="synonym">nnrD</name>
    <name evidence="22" type="ORF">VroAM7_46490</name>
</gene>
<dbReference type="Pfam" id="PF01256">
    <property type="entry name" value="Carb_kinase"/>
    <property type="match status" value="1"/>
</dbReference>
<evidence type="ECO:0000256" key="1">
    <source>
        <dbReference type="ARBA" id="ARBA00000013"/>
    </source>
</evidence>
<dbReference type="Pfam" id="PF03853">
    <property type="entry name" value="YjeF_N"/>
    <property type="match status" value="1"/>
</dbReference>
<evidence type="ECO:0000256" key="14">
    <source>
        <dbReference type="ARBA" id="ARBA00025153"/>
    </source>
</evidence>
<dbReference type="GO" id="GO:0052856">
    <property type="term" value="F:NAD(P)HX epimerase activity"/>
    <property type="evidence" value="ECO:0007669"/>
    <property type="project" value="UniProtKB-UniRule"/>
</dbReference>
<evidence type="ECO:0000256" key="9">
    <source>
        <dbReference type="ARBA" id="ARBA00022958"/>
    </source>
</evidence>
<evidence type="ECO:0000256" key="7">
    <source>
        <dbReference type="ARBA" id="ARBA00022840"/>
    </source>
</evidence>
<dbReference type="Gene3D" id="3.40.50.10260">
    <property type="entry name" value="YjeF N-terminal domain"/>
    <property type="match status" value="1"/>
</dbReference>
<dbReference type="InterPro" id="IPR017953">
    <property type="entry name" value="Carbohydrate_kinase_pred_CS"/>
</dbReference>
<feature type="binding site" evidence="18">
    <location>
        <position position="69"/>
    </location>
    <ligand>
        <name>K(+)</name>
        <dbReference type="ChEBI" id="CHEBI:29103"/>
    </ligand>
</feature>
<evidence type="ECO:0000256" key="3">
    <source>
        <dbReference type="ARBA" id="ARBA00006001"/>
    </source>
</evidence>
<dbReference type="FunFam" id="3.40.50.10260:FF:000003">
    <property type="entry name" value="Multifunctional fusion protein"/>
    <property type="match status" value="1"/>
</dbReference>
<comment type="cofactor">
    <cofactor evidence="18 19">
        <name>K(+)</name>
        <dbReference type="ChEBI" id="CHEBI:29103"/>
    </cofactor>
    <text evidence="18 19">Binds 1 potassium ion per subunit.</text>
</comment>
<reference evidence="23" key="1">
    <citation type="submission" date="2019-07" db="EMBL/GenBank/DDBJ databases">
        <title>Complete Genome Sequences of Vibrion rotiferianus strain AM7.</title>
        <authorList>
            <person name="Miyazaki K."/>
            <person name="Wiseschart A."/>
            <person name="Pootanakit K."/>
            <person name="Ishimori K."/>
            <person name="Kitahara K."/>
        </authorList>
    </citation>
    <scope>NUCLEOTIDE SEQUENCE [LARGE SCALE GENOMIC DNA]</scope>
    <source>
        <strain evidence="23">AM7</strain>
    </source>
</reference>
<keyword evidence="12 17" id="KW-0456">Lyase</keyword>
<dbReference type="PROSITE" id="PS51385">
    <property type="entry name" value="YJEF_N"/>
    <property type="match status" value="1"/>
</dbReference>
<feature type="binding site" evidence="18">
    <location>
        <begin position="68"/>
        <end position="72"/>
    </location>
    <ligand>
        <name>(6S)-NADPHX</name>
        <dbReference type="ChEBI" id="CHEBI:64076"/>
    </ligand>
</feature>
<feature type="domain" description="YjeF N-terminal" evidence="21">
    <location>
        <begin position="20"/>
        <end position="224"/>
    </location>
</feature>
<evidence type="ECO:0000256" key="6">
    <source>
        <dbReference type="ARBA" id="ARBA00022741"/>
    </source>
</evidence>
<keyword evidence="11 18" id="KW-0413">Isomerase</keyword>
<accession>A0A510IHS0</accession>
<evidence type="ECO:0000259" key="21">
    <source>
        <dbReference type="PROSITE" id="PS51385"/>
    </source>
</evidence>
<dbReference type="AlphaFoldDB" id="A0A510IHS0"/>
<comment type="subunit">
    <text evidence="17">Homotetramer.</text>
</comment>
<evidence type="ECO:0000313" key="23">
    <source>
        <dbReference type="Proteomes" id="UP000315115"/>
    </source>
</evidence>
<dbReference type="CDD" id="cd01171">
    <property type="entry name" value="YXKO-related"/>
    <property type="match status" value="1"/>
</dbReference>
<evidence type="ECO:0000256" key="8">
    <source>
        <dbReference type="ARBA" id="ARBA00022857"/>
    </source>
</evidence>
<comment type="similarity">
    <text evidence="3 19">In the N-terminal section; belongs to the NnrE/AIBP family.</text>
</comment>
<organism evidence="22 23">
    <name type="scientific">Vibrio rotiferianus</name>
    <dbReference type="NCBI Taxonomy" id="190895"/>
    <lineage>
        <taxon>Bacteria</taxon>
        <taxon>Pseudomonadati</taxon>
        <taxon>Pseudomonadota</taxon>
        <taxon>Gammaproteobacteria</taxon>
        <taxon>Vibrionales</taxon>
        <taxon>Vibrionaceae</taxon>
        <taxon>Vibrio</taxon>
    </lineage>
</organism>
<dbReference type="GO" id="GO:0046496">
    <property type="term" value="P:nicotinamide nucleotide metabolic process"/>
    <property type="evidence" value="ECO:0007669"/>
    <property type="project" value="UniProtKB-UniRule"/>
</dbReference>
<dbReference type="InterPro" id="IPR030677">
    <property type="entry name" value="Nnr"/>
</dbReference>
<sequence>MQIDDMDFSLALKLYTAEQVKSGEVEAARLAGISMYSLMQRAGMAVYERFQTLYPRAKKVVVLCGKGNNGGDGYVFATLAQQAQLDVSVFQAGKEEALKGDAQLAFQEWVLNDGRHSDWNDWEEALFEADVIIDALLGTGLSGDVMKPLSEHIDQINRIRCPVISIDIPSGLCANTGNVLGHAVKADHTVTFIGVKQGLCTGQARSNVGELHFAGLGVEREFQSITDESALGIDQKIISRLWPEANPTTHKGDNGKLLCVGGNQGMSGAIRLCASAATRTGAGLTAAITHPNSLIPLQVASPEVMSQSITLEQLKDTDNELVKRAEWADALVLGPGLGMDSWSDGVYQLLSDVEKRKLLDADGLNLLAKCNVGEVTPSNRDDLRIITPHPGEAARLLNSNIEQIESNRFQAVRALHEQYGGVIVLKGAGTLIYDGSRMYVCLAGNEGMACGGVGDVLSGIIGGLLARGLSISIAARLGVVIHSCAADENVRKFGRVGLLASDIVTDVRGTINSHL</sequence>
<feature type="binding site" evidence="18">
    <location>
        <position position="167"/>
    </location>
    <ligand>
        <name>(6S)-NADPHX</name>
        <dbReference type="ChEBI" id="CHEBI:64076"/>
    </ligand>
</feature>
<comment type="function">
    <text evidence="17">Catalyzes the dehydration of the S-form of NAD(P)HX at the expense of ADP, which is converted to AMP. Together with NAD(P)HX epimerase, which catalyzes the epimerization of the S- and R-forms, the enzyme allows the repair of both epimers of NAD(P)HX, a damaged form of NAD(P)H that is a result of enzymatic or heat-dependent hydration.</text>
</comment>
<evidence type="ECO:0000256" key="2">
    <source>
        <dbReference type="ARBA" id="ARBA00000909"/>
    </source>
</evidence>
<dbReference type="EC" id="5.1.99.6" evidence="19"/>
<keyword evidence="10 17" id="KW-0520">NAD</keyword>
<comment type="cofactor">
    <cofactor evidence="17">
        <name>Mg(2+)</name>
        <dbReference type="ChEBI" id="CHEBI:18420"/>
    </cofactor>
</comment>
<dbReference type="InterPro" id="IPR029056">
    <property type="entry name" value="Ribokinase-like"/>
</dbReference>
<evidence type="ECO:0000256" key="15">
    <source>
        <dbReference type="ARBA" id="ARBA00048238"/>
    </source>
</evidence>
<protein>
    <recommendedName>
        <fullName evidence="19">Bifunctional NAD(P)H-hydrate repair enzyme</fullName>
    </recommendedName>
    <alternativeName>
        <fullName evidence="19">Nicotinamide nucleotide repair protein</fullName>
    </alternativeName>
    <domain>
        <recommendedName>
            <fullName evidence="19">ADP-dependent (S)-NAD(P)H-hydrate dehydratase</fullName>
            <ecNumber evidence="19">4.2.1.136</ecNumber>
        </recommendedName>
        <alternativeName>
            <fullName evidence="19">ADP-dependent NAD(P)HX dehydratase</fullName>
        </alternativeName>
    </domain>
    <domain>
        <recommendedName>
            <fullName evidence="19">NAD(P)H-hydrate epimerase</fullName>
            <ecNumber evidence="19">5.1.99.6</ecNumber>
        </recommendedName>
    </domain>
</protein>
<dbReference type="EC" id="4.2.1.136" evidence="19"/>
<feature type="domain" description="YjeF C-terminal" evidence="20">
    <location>
        <begin position="234"/>
        <end position="514"/>
    </location>
</feature>
<evidence type="ECO:0000256" key="18">
    <source>
        <dbReference type="HAMAP-Rule" id="MF_01966"/>
    </source>
</evidence>
<feature type="binding site" evidence="17">
    <location>
        <position position="336"/>
    </location>
    <ligand>
        <name>(6S)-NADPHX</name>
        <dbReference type="ChEBI" id="CHEBI:64076"/>
    </ligand>
</feature>
<proteinExistence type="inferred from homology"/>
<dbReference type="EMBL" id="AP019799">
    <property type="protein sequence ID" value="BBL91996.1"/>
    <property type="molecule type" value="Genomic_DNA"/>
</dbReference>
<feature type="binding site" evidence="18">
    <location>
        <position position="134"/>
    </location>
    <ligand>
        <name>K(+)</name>
        <dbReference type="ChEBI" id="CHEBI:29103"/>
    </ligand>
</feature>
<dbReference type="PANTHER" id="PTHR12592:SF0">
    <property type="entry name" value="ATP-DEPENDENT (S)-NAD(P)H-HYDRATE DEHYDRATASE"/>
    <property type="match status" value="1"/>
</dbReference>
<dbReference type="Proteomes" id="UP000315115">
    <property type="component" value="Chromosome 2"/>
</dbReference>
<evidence type="ECO:0000256" key="13">
    <source>
        <dbReference type="ARBA" id="ARBA00023268"/>
    </source>
</evidence>
<dbReference type="NCBIfam" id="TIGR00197">
    <property type="entry name" value="yjeF_nterm"/>
    <property type="match status" value="1"/>
</dbReference>
<keyword evidence="7 17" id="KW-0067">ATP-binding</keyword>
<dbReference type="GO" id="GO:0046872">
    <property type="term" value="F:metal ion binding"/>
    <property type="evidence" value="ECO:0007669"/>
    <property type="project" value="UniProtKB-UniRule"/>
</dbReference>
<feature type="binding site" evidence="17">
    <location>
        <begin position="426"/>
        <end position="430"/>
    </location>
    <ligand>
        <name>AMP</name>
        <dbReference type="ChEBI" id="CHEBI:456215"/>
    </ligand>
</feature>
<dbReference type="InterPro" id="IPR000631">
    <property type="entry name" value="CARKD"/>
</dbReference>
<feature type="binding site" evidence="18">
    <location>
        <position position="170"/>
    </location>
    <ligand>
        <name>K(+)</name>
        <dbReference type="ChEBI" id="CHEBI:29103"/>
    </ligand>
</feature>
<comment type="function">
    <text evidence="14 19">Bifunctional enzyme that catalyzes the epimerization of the S- and R-forms of NAD(P)HX and the dehydration of the S-form of NAD(P)HX at the expense of ADP, which is converted to AMP. This allows the repair of both epimers of NAD(P)HX, a damaged form of NAD(P)H that is a result of enzymatic or heat-dependent hydration.</text>
</comment>
<comment type="function">
    <text evidence="18">Catalyzes the epimerization of the S- and R-forms of NAD(P)HX, a damaged form of NAD(P)H that is a result of enzymatic or heat-dependent hydration. This is a prerequisite for the S-specific NAD(P)H-hydrate dehydratase to allow the repair of both epimers of NAD(P)HX.</text>
</comment>
<comment type="catalytic activity">
    <reaction evidence="1 18 19">
        <text>(6R)-NADHX = (6S)-NADHX</text>
        <dbReference type="Rhea" id="RHEA:32215"/>
        <dbReference type="ChEBI" id="CHEBI:64074"/>
        <dbReference type="ChEBI" id="CHEBI:64075"/>
        <dbReference type="EC" id="5.1.99.6"/>
    </reaction>
</comment>
<comment type="caution">
    <text evidence="18">Lacks conserved residue(s) required for the propagation of feature annotation.</text>
</comment>
<feature type="binding site" evidence="18">
    <location>
        <begin position="138"/>
        <end position="144"/>
    </location>
    <ligand>
        <name>(6S)-NADPHX</name>
        <dbReference type="ChEBI" id="CHEBI:64076"/>
    </ligand>
</feature>
<keyword evidence="9 18" id="KW-0630">Potassium</keyword>
<dbReference type="GO" id="GO:0110051">
    <property type="term" value="P:metabolite repair"/>
    <property type="evidence" value="ECO:0007669"/>
    <property type="project" value="TreeGrafter"/>
</dbReference>
<feature type="binding site" evidence="17">
    <location>
        <position position="389"/>
    </location>
    <ligand>
        <name>(6S)-NADPHX</name>
        <dbReference type="ChEBI" id="CHEBI:64076"/>
    </ligand>
</feature>
<evidence type="ECO:0000256" key="16">
    <source>
        <dbReference type="ARBA" id="ARBA00049209"/>
    </source>
</evidence>
<comment type="similarity">
    <text evidence="4 19">In the C-terminal section; belongs to the NnrD/CARKD family.</text>
</comment>